<feature type="region of interest" description="Disordered" evidence="13">
    <location>
        <begin position="278"/>
        <end position="327"/>
    </location>
</feature>
<evidence type="ECO:0000256" key="10">
    <source>
        <dbReference type="ARBA" id="ARBA00023143"/>
    </source>
</evidence>
<evidence type="ECO:0000259" key="16">
    <source>
        <dbReference type="Pfam" id="PF08345"/>
    </source>
</evidence>
<feature type="compositionally biased region" description="Gly residues" evidence="13">
    <location>
        <begin position="483"/>
        <end position="498"/>
    </location>
</feature>
<keyword evidence="6" id="KW-1003">Cell membrane</keyword>
<comment type="similarity">
    <text evidence="4 12">Belongs to the FliF family.</text>
</comment>
<dbReference type="GO" id="GO:0009431">
    <property type="term" value="C:bacterial-type flagellum basal body, MS ring"/>
    <property type="evidence" value="ECO:0007669"/>
    <property type="project" value="InterPro"/>
</dbReference>
<keyword evidence="17" id="KW-0966">Cell projection</keyword>
<comment type="subcellular location">
    <subcellularLocation>
        <location evidence="2 12">Bacterial flagellum basal body</location>
    </subcellularLocation>
    <subcellularLocation>
        <location evidence="3">Cell membrane</location>
        <topology evidence="3">Multi-pass membrane protein</topology>
    </subcellularLocation>
</comment>
<comment type="subunit">
    <text evidence="11">The basal body constitutes a major portion of the flagellar organelle and consists of four rings (L,P,S, and M) mounted on a central rod. The M ring is integral to the inner membrane of the cell and may be connected to the flagellar rod via the S ring. The S (supramembrane ring) lies just distal to the M ring. The L and P rings lie in the outer membrane and the periplasmic space, respectively.</text>
</comment>
<keyword evidence="8 14" id="KW-1133">Transmembrane helix</keyword>
<keyword evidence="17" id="KW-0282">Flagellum</keyword>
<dbReference type="RefSeq" id="WP_005224608.1">
    <property type="nucleotide sequence ID" value="NZ_CP007031.1"/>
</dbReference>
<accession>W0DYE3</accession>
<dbReference type="OrthoDB" id="8554211at2"/>
<dbReference type="PANTHER" id="PTHR30046:SF0">
    <property type="entry name" value="FLAGELLAR M-RING PROTEIN"/>
    <property type="match status" value="1"/>
</dbReference>
<dbReference type="GO" id="GO:0071973">
    <property type="term" value="P:bacterial-type flagellum-dependent cell motility"/>
    <property type="evidence" value="ECO:0007669"/>
    <property type="project" value="InterPro"/>
</dbReference>
<evidence type="ECO:0000256" key="13">
    <source>
        <dbReference type="SAM" id="MobiDB-lite"/>
    </source>
</evidence>
<dbReference type="GO" id="GO:0003774">
    <property type="term" value="F:cytoskeletal motor activity"/>
    <property type="evidence" value="ECO:0007669"/>
    <property type="project" value="InterPro"/>
</dbReference>
<keyword evidence="17" id="KW-0969">Cilium</keyword>
<evidence type="ECO:0000256" key="12">
    <source>
        <dbReference type="PIRNR" id="PIRNR004862"/>
    </source>
</evidence>
<feature type="domain" description="Flagellar M-ring C-terminal" evidence="16">
    <location>
        <begin position="254"/>
        <end position="421"/>
    </location>
</feature>
<dbReference type="HOGENOM" id="CLU_028108_1_1_6"/>
<dbReference type="InterPro" id="IPR043427">
    <property type="entry name" value="YscJ/FliF"/>
</dbReference>
<evidence type="ECO:0000259" key="15">
    <source>
        <dbReference type="Pfam" id="PF01514"/>
    </source>
</evidence>
<dbReference type="Gene3D" id="3.30.300.30">
    <property type="match status" value="1"/>
</dbReference>
<evidence type="ECO:0000256" key="5">
    <source>
        <dbReference type="ARBA" id="ARBA00017949"/>
    </source>
</evidence>
<comment type="function">
    <text evidence="1 12">The M ring may be actively involved in energy transduction.</text>
</comment>
<evidence type="ECO:0000256" key="8">
    <source>
        <dbReference type="ARBA" id="ARBA00022989"/>
    </source>
</evidence>
<sequence>MASSLTAAFSTGIKTFNEMPVGRQIALLGMIAGGLVVAGAILYWSMRPTYAPLFSRMENAEAAEVVQALDQLGVPYRIDELSGRIEIPQAKIAQTRLLLAGQGLPRTSDFGFELLQEDMGFGASRLMEGARHQRALEGELGRSIAALEPVERARVHLALPERSVFVRERKPASASVVVHLRGTRALNDTQVAAIVHLVSSSIPALDPEQVTVVDQHGRLLTSNDDEMGLSTSADQLDYIRRLESSYVDRVMTLLVPILGRDGVRVQVAADIDFSRVERTQESFDPERTAVRSEQLSEQERVGSDPAIGGIPGALTNQPPDGGAVGEAPVADPMMPSSRSMQKTRNYEIDRAISHVREMPGNIRRLSTAVVVDYREEFNEEGEMVRVPRSEEELASIRALVREAVGFDDARNDSLNVITASFTPADAADAEPVWTQPWFLELAKIGAGLILALMVLLTIVRPAVRQLAPPSADEAAAALEDQSGEGGGVGGGAGMGGEGELGEDTVAITQQSAAIAALTGPKEGDQQQVDLEAVRELVKEDPKRVAQVMKSWLNEDGN</sequence>
<dbReference type="Pfam" id="PF01514">
    <property type="entry name" value="YscJ_FliF"/>
    <property type="match status" value="1"/>
</dbReference>
<evidence type="ECO:0000313" key="18">
    <source>
        <dbReference type="Proteomes" id="UP000005275"/>
    </source>
</evidence>
<reference evidence="17 18" key="1">
    <citation type="submission" date="2013-12" db="EMBL/GenBank/DDBJ databases">
        <authorList>
            <consortium name="DOE Joint Genome Institute"/>
            <person name="Bryant D.A."/>
            <person name="Huntemann M."/>
            <person name="Han J."/>
            <person name="Chen A."/>
            <person name="Kyrpides N."/>
            <person name="Mavromatis K."/>
            <person name="Markowitz V."/>
            <person name="Palaniappan K."/>
            <person name="Ivanova N."/>
            <person name="Schaumberg A."/>
            <person name="Pati A."/>
            <person name="Liolios K."/>
            <person name="Nordberg H.P."/>
            <person name="Cantor M.N."/>
            <person name="Hua S.X."/>
            <person name="Woyke T."/>
        </authorList>
    </citation>
    <scope>NUCLEOTIDE SEQUENCE [LARGE SCALE GENOMIC DNA]</scope>
    <source>
        <strain evidence="17 18">984</strain>
    </source>
</reference>
<dbReference type="Pfam" id="PF08345">
    <property type="entry name" value="YscJ_FliF_C"/>
    <property type="match status" value="1"/>
</dbReference>
<evidence type="ECO:0000313" key="17">
    <source>
        <dbReference type="EMBL" id="AHF03630.1"/>
    </source>
</evidence>
<evidence type="ECO:0000256" key="2">
    <source>
        <dbReference type="ARBA" id="ARBA00004117"/>
    </source>
</evidence>
<dbReference type="NCBIfam" id="TIGR00206">
    <property type="entry name" value="fliF"/>
    <property type="match status" value="1"/>
</dbReference>
<gene>
    <name evidence="17" type="ORF">MARPU_06945</name>
</gene>
<keyword evidence="18" id="KW-1185">Reference proteome</keyword>
<feature type="transmembrane region" description="Helical" evidence="14">
    <location>
        <begin position="25"/>
        <end position="46"/>
    </location>
</feature>
<feature type="domain" description="Flagellar M-ring N-terminal" evidence="15">
    <location>
        <begin position="47"/>
        <end position="221"/>
    </location>
</feature>
<dbReference type="PANTHER" id="PTHR30046">
    <property type="entry name" value="FLAGELLAR M-RING PROTEIN"/>
    <property type="match status" value="1"/>
</dbReference>
<feature type="region of interest" description="Disordered" evidence="13">
    <location>
        <begin position="474"/>
        <end position="503"/>
    </location>
</feature>
<dbReference type="InterPro" id="IPR006182">
    <property type="entry name" value="FliF_N_dom"/>
</dbReference>
<organism evidence="17 18">
    <name type="scientific">Marichromatium purpuratum 984</name>
    <dbReference type="NCBI Taxonomy" id="765910"/>
    <lineage>
        <taxon>Bacteria</taxon>
        <taxon>Pseudomonadati</taxon>
        <taxon>Pseudomonadota</taxon>
        <taxon>Gammaproteobacteria</taxon>
        <taxon>Chromatiales</taxon>
        <taxon>Chromatiaceae</taxon>
        <taxon>Marichromatium</taxon>
    </lineage>
</organism>
<keyword evidence="9 14" id="KW-0472">Membrane</keyword>
<protein>
    <recommendedName>
        <fullName evidence="5 12">Flagellar M-ring protein</fullName>
    </recommendedName>
</protein>
<dbReference type="InterPro" id="IPR013556">
    <property type="entry name" value="Flag_M-ring_C"/>
</dbReference>
<dbReference type="eggNOG" id="COG1766">
    <property type="taxonomic scope" value="Bacteria"/>
</dbReference>
<evidence type="ECO:0000256" key="6">
    <source>
        <dbReference type="ARBA" id="ARBA00022475"/>
    </source>
</evidence>
<evidence type="ECO:0000256" key="1">
    <source>
        <dbReference type="ARBA" id="ARBA00003820"/>
    </source>
</evidence>
<evidence type="ECO:0000256" key="9">
    <source>
        <dbReference type="ARBA" id="ARBA00023136"/>
    </source>
</evidence>
<dbReference type="InterPro" id="IPR000067">
    <property type="entry name" value="FlgMring_FliF"/>
</dbReference>
<dbReference type="GO" id="GO:0005886">
    <property type="term" value="C:plasma membrane"/>
    <property type="evidence" value="ECO:0007669"/>
    <property type="project" value="UniProtKB-SubCell"/>
</dbReference>
<dbReference type="PRINTS" id="PR01009">
    <property type="entry name" value="FLGMRINGFLIF"/>
</dbReference>
<dbReference type="EMBL" id="CP007031">
    <property type="protein sequence ID" value="AHF03630.1"/>
    <property type="molecule type" value="Genomic_DNA"/>
</dbReference>
<evidence type="ECO:0000256" key="11">
    <source>
        <dbReference type="ARBA" id="ARBA00025936"/>
    </source>
</evidence>
<dbReference type="Proteomes" id="UP000005275">
    <property type="component" value="Chromosome"/>
</dbReference>
<dbReference type="InterPro" id="IPR045851">
    <property type="entry name" value="AMP-bd_C_sf"/>
</dbReference>
<dbReference type="KEGG" id="mpur:MARPU_06945"/>
<evidence type="ECO:0000256" key="4">
    <source>
        <dbReference type="ARBA" id="ARBA00007971"/>
    </source>
</evidence>
<dbReference type="AlphaFoldDB" id="W0DYE3"/>
<name>W0DYE3_MARPU</name>
<keyword evidence="10 12" id="KW-0975">Bacterial flagellum</keyword>
<evidence type="ECO:0000256" key="3">
    <source>
        <dbReference type="ARBA" id="ARBA00004651"/>
    </source>
</evidence>
<keyword evidence="7 14" id="KW-0812">Transmembrane</keyword>
<dbReference type="PIRSF" id="PIRSF004862">
    <property type="entry name" value="FliF"/>
    <property type="match status" value="1"/>
</dbReference>
<evidence type="ECO:0000256" key="14">
    <source>
        <dbReference type="SAM" id="Phobius"/>
    </source>
</evidence>
<proteinExistence type="inferred from homology"/>
<feature type="compositionally biased region" description="Basic and acidic residues" evidence="13">
    <location>
        <begin position="278"/>
        <end position="290"/>
    </location>
</feature>
<evidence type="ECO:0000256" key="7">
    <source>
        <dbReference type="ARBA" id="ARBA00022692"/>
    </source>
</evidence>
<dbReference type="STRING" id="765910.MARPU_06945"/>